<dbReference type="PANTHER" id="PTHR33712">
    <property type="entry name" value="LIGHT-INDEPENDENT PROTOCHLOROPHYLLIDE REDUCTASE SUBUNIT B"/>
    <property type="match status" value="1"/>
</dbReference>
<organism evidence="2 3">
    <name type="scientific">Desulfolithobacter dissulfuricans</name>
    <dbReference type="NCBI Taxonomy" id="2795293"/>
    <lineage>
        <taxon>Bacteria</taxon>
        <taxon>Pseudomonadati</taxon>
        <taxon>Thermodesulfobacteriota</taxon>
        <taxon>Desulfobulbia</taxon>
        <taxon>Desulfobulbales</taxon>
        <taxon>Desulfobulbaceae</taxon>
        <taxon>Desulfolithobacter</taxon>
    </lineage>
</organism>
<sequence length="454" mass="49531">MSKNPPPNYISTTNACKLCKPLGACLAFKGIEGTVPYLHGCQGCATYMRRYIISHYNEPIDIASSSLSEKHAVYGGGPNLKQGLTNVAEKYRPAMIGIATTCLTETIGDDVPMYLREFQRDTAGSEGLPKFIHVSTPSYSGTHMEGFHAAVKSVVEQLAESGPKTETINLMPGFVSSADYRLLQEILDDFGLDWTMLPDLSTTMDGPIFKEYVKVPAGGTPLERIESMGRSRLSIEFGHTLADSNSGARVLEKKFQVPCHRLGLPMGIEETDRFLALLAEISGRTVPEKYVHQRGRLVDAYVDGHKYIFGKRAIVYGEEDLVAGLTVFLAEIGIQPVLCASGGSSGKLARTIEKLTGDILLEQPQVFENMDFFDIGEMAGSLKPDLIIGHSKGYPLARKLAIPLVRVGFPIHDRVGGQRILHLGYQGAQQLFDTVTNAMIGAKQDASDVGYAYM</sequence>
<dbReference type="InterPro" id="IPR050152">
    <property type="entry name" value="ChlB/BchB/BchZ"/>
</dbReference>
<proteinExistence type="predicted"/>
<accession>A0A915U4K9</accession>
<dbReference type="Gene3D" id="6.10.250.1090">
    <property type="match status" value="1"/>
</dbReference>
<reference evidence="2" key="1">
    <citation type="submission" date="2020-12" db="EMBL/GenBank/DDBJ databases">
        <title>Desulfobium dissulfuricans gen. nov., sp. nov., a novel mesophilic, sulfate-reducing bacterium isolated from a deep-sea hydrothermal vent.</title>
        <authorList>
            <person name="Hashimoto Y."/>
            <person name="Tame A."/>
            <person name="Sawayama S."/>
            <person name="Miyazaki J."/>
            <person name="Takai K."/>
            <person name="Nakagawa S."/>
        </authorList>
    </citation>
    <scope>NUCLEOTIDE SEQUENCE</scope>
    <source>
        <strain evidence="2">GF1</strain>
    </source>
</reference>
<dbReference type="KEGG" id="ddu:GF1_02280"/>
<dbReference type="InterPro" id="IPR000510">
    <property type="entry name" value="Nase/OxRdtase_comp1"/>
</dbReference>
<protein>
    <submittedName>
        <fullName evidence="2">Nitrogenase</fullName>
    </submittedName>
</protein>
<dbReference type="Proteomes" id="UP001063350">
    <property type="component" value="Chromosome"/>
</dbReference>
<dbReference type="PANTHER" id="PTHR33712:SF7">
    <property type="entry name" value="LIGHT-INDEPENDENT PROTOCHLOROPHYLLIDE REDUCTASE SUBUNIT B"/>
    <property type="match status" value="1"/>
</dbReference>
<feature type="domain" description="Nitrogenase/oxidoreductase component 1" evidence="1">
    <location>
        <begin position="19"/>
        <end position="439"/>
    </location>
</feature>
<dbReference type="EMBL" id="AP024233">
    <property type="protein sequence ID" value="BCO07852.1"/>
    <property type="molecule type" value="Genomic_DNA"/>
</dbReference>
<keyword evidence="3" id="KW-1185">Reference proteome</keyword>
<dbReference type="SUPFAM" id="SSF53807">
    <property type="entry name" value="Helical backbone' metal receptor"/>
    <property type="match status" value="1"/>
</dbReference>
<dbReference type="RefSeq" id="WP_267927791.1">
    <property type="nucleotide sequence ID" value="NZ_AP024233.1"/>
</dbReference>
<dbReference type="Pfam" id="PF00148">
    <property type="entry name" value="Oxidored_nitro"/>
    <property type="match status" value="1"/>
</dbReference>
<evidence type="ECO:0000259" key="1">
    <source>
        <dbReference type="Pfam" id="PF00148"/>
    </source>
</evidence>
<dbReference type="GO" id="GO:0016491">
    <property type="term" value="F:oxidoreductase activity"/>
    <property type="evidence" value="ECO:0007669"/>
    <property type="project" value="InterPro"/>
</dbReference>
<evidence type="ECO:0000313" key="2">
    <source>
        <dbReference type="EMBL" id="BCO07852.1"/>
    </source>
</evidence>
<name>A0A915U4K9_9BACT</name>
<evidence type="ECO:0000313" key="3">
    <source>
        <dbReference type="Proteomes" id="UP001063350"/>
    </source>
</evidence>
<gene>
    <name evidence="2" type="primary">nifN</name>
    <name evidence="2" type="ORF">GF1_02280</name>
</gene>
<dbReference type="Gene3D" id="3.40.50.1980">
    <property type="entry name" value="Nitrogenase molybdenum iron protein domain"/>
    <property type="match status" value="3"/>
</dbReference>
<dbReference type="AlphaFoldDB" id="A0A915U4K9"/>